<comment type="similarity">
    <text evidence="1">Belongs to the AB hydrolase superfamily.</text>
</comment>
<evidence type="ECO:0000256" key="1">
    <source>
        <dbReference type="ARBA" id="ARBA00008645"/>
    </source>
</evidence>
<dbReference type="PANTHER" id="PTHR43798:SF14">
    <property type="entry name" value="SERINE HYDROLASE-LIKE PROTEIN DDB_G0286239"/>
    <property type="match status" value="1"/>
</dbReference>
<keyword evidence="2" id="KW-0378">Hydrolase</keyword>
<organism evidence="4 5">
    <name type="scientific">Danaus chrysippus</name>
    <name type="common">African queen</name>
    <dbReference type="NCBI Taxonomy" id="151541"/>
    <lineage>
        <taxon>Eukaryota</taxon>
        <taxon>Metazoa</taxon>
        <taxon>Ecdysozoa</taxon>
        <taxon>Arthropoda</taxon>
        <taxon>Hexapoda</taxon>
        <taxon>Insecta</taxon>
        <taxon>Pterygota</taxon>
        <taxon>Neoptera</taxon>
        <taxon>Endopterygota</taxon>
        <taxon>Lepidoptera</taxon>
        <taxon>Glossata</taxon>
        <taxon>Ditrysia</taxon>
        <taxon>Papilionoidea</taxon>
        <taxon>Nymphalidae</taxon>
        <taxon>Danainae</taxon>
        <taxon>Danaini</taxon>
        <taxon>Danaina</taxon>
        <taxon>Danaus</taxon>
        <taxon>Anosia</taxon>
    </lineage>
</organism>
<dbReference type="GO" id="GO:0016020">
    <property type="term" value="C:membrane"/>
    <property type="evidence" value="ECO:0007669"/>
    <property type="project" value="TreeGrafter"/>
</dbReference>
<protein>
    <submittedName>
        <fullName evidence="4">(African queen) hypothetical protein</fullName>
    </submittedName>
</protein>
<keyword evidence="5" id="KW-1185">Reference proteome</keyword>
<evidence type="ECO:0000313" key="4">
    <source>
        <dbReference type="EMBL" id="CAG9574267.1"/>
    </source>
</evidence>
<dbReference type="PANTHER" id="PTHR43798">
    <property type="entry name" value="MONOACYLGLYCEROL LIPASE"/>
    <property type="match status" value="1"/>
</dbReference>
<dbReference type="InterPro" id="IPR000073">
    <property type="entry name" value="AB_hydrolase_1"/>
</dbReference>
<dbReference type="SUPFAM" id="SSF53474">
    <property type="entry name" value="alpha/beta-Hydrolases"/>
    <property type="match status" value="1"/>
</dbReference>
<dbReference type="InterPro" id="IPR050266">
    <property type="entry name" value="AB_hydrolase_sf"/>
</dbReference>
<dbReference type="AlphaFoldDB" id="A0A8J2W6G1"/>
<dbReference type="Gene3D" id="3.40.50.1820">
    <property type="entry name" value="alpha/beta hydrolase"/>
    <property type="match status" value="1"/>
</dbReference>
<sequence length="940" mass="108029">MTLTEKEWFIEAPWGRLCVVAWGNSINPPVLVCHGSWDSIASFRQLIKRLPQNFYYIGFELPGCGKSDAMPPGLMITVFDLVYSLQVVVKHFRWKEFAFMGHSLGSSLGLLYNMAYPNKINKMVLLDPVTLAFSVPPEEFPTWYKMFFTDFFKNYKRYSSLDEKPVYTKEVALNKLIDRRGLDLDTALAIIERSTENLGDGNVRFSFDPRMKMVASPPIPDKVIEKMFTSVKTSILAIIAGNSKKQALYSMTPYLFDENAFVNKNFKFRIVEGSHDIHAVNPDEVAPFLIYSREHIISILESGLLFREDSVEVEQEIPDPETVKTRAGIKGWLTRGERNIMVVTLAGLLFLSPPRNFNRSNLLKLSAYSAIPLLIRTAHRSYCSGKLLPMLNIMRDYTALARRAAACCREHSVVGVALQSVSMTVSSMLTLLCRQQTELSLMMARASSAVLGTAPWIRGDVPSVGEGTIVKIHHGFLVVQSTLLKYIALAHFIPSLQTFKLYKNQNERIYWIHNTLIDHVMAEFKENYHALERMYRLLKNYGSKDTENAVKKPGDAIKTWLYAEIHTGVARSCMEMKIALDKATHLDMFLDSCALNKQTLDLDVLDRDIDEIIDNISKCLATVQNSQIRLRKMQNKLHGEEVVKDGEEYEQNEKILLQIEDKEPEIRDEVFYFVKTDDERPQSPTGDVLTVPGHKEKENSKVVLKELKRKLGKREDLMRERERQALAKTMPGIEVPEFPRQIKYEEFADRKGFISKIVRRKRKSKKLHKRNYLMEVDKKDLNEILDINVFKDDTPIVLRRIKTKFFLSQKRFKPINFNISKLDLQEENKEENIEDKYRVSREELESSDSDFENINNNKMALLNDVRRHRALRKKNFPAKRASIDNIDEGLKPIEYSFGTGMAMASVLQLNSKLRQNMLQEEVFIGDGEVSNDSGNDDDDD</sequence>
<dbReference type="EMBL" id="CAKASE010000072">
    <property type="protein sequence ID" value="CAG9574267.1"/>
    <property type="molecule type" value="Genomic_DNA"/>
</dbReference>
<feature type="domain" description="AB hydrolase-1" evidence="3">
    <location>
        <begin position="28"/>
        <end position="162"/>
    </location>
</feature>
<evidence type="ECO:0000259" key="3">
    <source>
        <dbReference type="Pfam" id="PF00561"/>
    </source>
</evidence>
<evidence type="ECO:0000313" key="5">
    <source>
        <dbReference type="Proteomes" id="UP000789524"/>
    </source>
</evidence>
<comment type="caution">
    <text evidence="4">The sequence shown here is derived from an EMBL/GenBank/DDBJ whole genome shotgun (WGS) entry which is preliminary data.</text>
</comment>
<dbReference type="InterPro" id="IPR029058">
    <property type="entry name" value="AB_hydrolase_fold"/>
</dbReference>
<reference evidence="4" key="1">
    <citation type="submission" date="2021-09" db="EMBL/GenBank/DDBJ databases">
        <authorList>
            <person name="Martin H S."/>
        </authorList>
    </citation>
    <scope>NUCLEOTIDE SEQUENCE</scope>
</reference>
<dbReference type="GO" id="GO:0016787">
    <property type="term" value="F:hydrolase activity"/>
    <property type="evidence" value="ECO:0007669"/>
    <property type="project" value="UniProtKB-KW"/>
</dbReference>
<accession>A0A8J2W6G1</accession>
<dbReference type="Pfam" id="PF00561">
    <property type="entry name" value="Abhydrolase_1"/>
    <property type="match status" value="1"/>
</dbReference>
<evidence type="ECO:0000256" key="2">
    <source>
        <dbReference type="ARBA" id="ARBA00022801"/>
    </source>
</evidence>
<dbReference type="Proteomes" id="UP000789524">
    <property type="component" value="Unassembled WGS sequence"/>
</dbReference>
<name>A0A8J2W6G1_9NEOP</name>
<dbReference type="OrthoDB" id="21151at2759"/>
<proteinExistence type="inferred from homology"/>
<gene>
    <name evidence="4" type="ORF">DCHRY22_LOCUS10829</name>
</gene>